<dbReference type="AlphaFoldDB" id="A0A4E0RUX9"/>
<comment type="similarity">
    <text evidence="2">Belongs to the glycosyl hydrolase 29 family.</text>
</comment>
<organism evidence="9 10">
    <name type="scientific">Fasciola hepatica</name>
    <name type="common">Liver fluke</name>
    <dbReference type="NCBI Taxonomy" id="6192"/>
    <lineage>
        <taxon>Eukaryota</taxon>
        <taxon>Metazoa</taxon>
        <taxon>Spiralia</taxon>
        <taxon>Lophotrochozoa</taxon>
        <taxon>Platyhelminthes</taxon>
        <taxon>Trematoda</taxon>
        <taxon>Digenea</taxon>
        <taxon>Plagiorchiida</taxon>
        <taxon>Echinostomata</taxon>
        <taxon>Echinostomatoidea</taxon>
        <taxon>Fasciolidae</taxon>
        <taxon>Fasciola</taxon>
    </lineage>
</organism>
<accession>A0A4E0RUX9</accession>
<dbReference type="PRINTS" id="PR00741">
    <property type="entry name" value="GLHYDRLASE29"/>
</dbReference>
<keyword evidence="4" id="KW-0732">Signal</keyword>
<dbReference type="SMART" id="SM00812">
    <property type="entry name" value="Alpha_L_fucos"/>
    <property type="match status" value="1"/>
</dbReference>
<evidence type="ECO:0000259" key="8">
    <source>
        <dbReference type="Pfam" id="PF01120"/>
    </source>
</evidence>
<dbReference type="InterPro" id="IPR057739">
    <property type="entry name" value="Glyco_hydro_29_N"/>
</dbReference>
<gene>
    <name evidence="9" type="ORF">D915_004500</name>
</gene>
<proteinExistence type="inferred from homology"/>
<dbReference type="InterPro" id="IPR017853">
    <property type="entry name" value="GH"/>
</dbReference>
<keyword evidence="5" id="KW-0378">Hydrolase</keyword>
<dbReference type="Proteomes" id="UP000230066">
    <property type="component" value="Unassembled WGS sequence"/>
</dbReference>
<dbReference type="Gene3D" id="3.20.20.80">
    <property type="entry name" value="Glycosidases"/>
    <property type="match status" value="1"/>
</dbReference>
<dbReference type="Pfam" id="PF01120">
    <property type="entry name" value="Alpha_L_fucos"/>
    <property type="match status" value="1"/>
</dbReference>
<evidence type="ECO:0000256" key="3">
    <source>
        <dbReference type="ARBA" id="ARBA00012662"/>
    </source>
</evidence>
<comment type="function">
    <text evidence="1">Alpha-L-fucosidase is responsible for hydrolyzing the alpha-1,6-linked fucose joined to the reducing-end N-acetylglucosamine of the carbohydrate moieties of glycoproteins.</text>
</comment>
<dbReference type="PANTHER" id="PTHR10030">
    <property type="entry name" value="ALPHA-L-FUCOSIDASE"/>
    <property type="match status" value="1"/>
</dbReference>
<evidence type="ECO:0000256" key="5">
    <source>
        <dbReference type="ARBA" id="ARBA00022801"/>
    </source>
</evidence>
<dbReference type="SUPFAM" id="SSF51445">
    <property type="entry name" value="(Trans)glycosidases"/>
    <property type="match status" value="1"/>
</dbReference>
<evidence type="ECO:0000256" key="7">
    <source>
        <dbReference type="ARBA" id="ARBA00023295"/>
    </source>
</evidence>
<dbReference type="PANTHER" id="PTHR10030:SF37">
    <property type="entry name" value="ALPHA-L-FUCOSIDASE-RELATED"/>
    <property type="match status" value="1"/>
</dbReference>
<evidence type="ECO:0000256" key="2">
    <source>
        <dbReference type="ARBA" id="ARBA00007951"/>
    </source>
</evidence>
<protein>
    <recommendedName>
        <fullName evidence="3">alpha-L-fucosidase</fullName>
        <ecNumber evidence="3">3.2.1.51</ecNumber>
    </recommendedName>
</protein>
<dbReference type="GO" id="GO:0006004">
    <property type="term" value="P:fucose metabolic process"/>
    <property type="evidence" value="ECO:0007669"/>
    <property type="project" value="InterPro"/>
</dbReference>
<dbReference type="InterPro" id="IPR016286">
    <property type="entry name" value="FUC_metazoa-typ"/>
</dbReference>
<evidence type="ECO:0000313" key="10">
    <source>
        <dbReference type="Proteomes" id="UP000230066"/>
    </source>
</evidence>
<sequence length="511" mass="59797">MFNYCGVMSESGNFSPTGLLFFCTVLIYSWAERINNPDVKYSEDWDSLDQRPLPEWYDEAKVGIFVHWGVFSVPSLESEWFWWLWEGDKSRRPNIPEYMSRFYAPNFAYADFARQFRAEFFQPTDWADLFEQSGARYVVLTAKHHEGFCNWPSETSWQWNSAVIGPRRDLVGELAAAIRNRTRLRFGVYHSLYEWFHPMYTKDRDANFTTQDFVRTKINPEMKDLVLRYQPELFWSDGDVGPDTYWDSTKFIAWLYNTSPVRDTVVINDRWGDGCMCKHGGYYTCVDHYRPGQLVEHKWENCMTLDRSSWGFRREARLNDFLSPEELVYELVSTVAFGGNILINVGPTAWGTISPIYEERLRQLGKWLQVNGEAIYATKPWRVQSEPNSSYIWYTFRSDKSKTEHYNNNPVFMNYDTTWGRMSSDIGVYAILTQWNQTRNVCAARVYLPSVSVRPGQSTFVLLDGSSNGRHLRYEAAEDGHSGVLIYLPVSQDVPLEQFRLGCVIRIRNIF</sequence>
<name>A0A4E0RUX9_FASHE</name>
<evidence type="ECO:0000256" key="4">
    <source>
        <dbReference type="ARBA" id="ARBA00022729"/>
    </source>
</evidence>
<dbReference type="GO" id="GO:0004560">
    <property type="term" value="F:alpha-L-fucosidase activity"/>
    <property type="evidence" value="ECO:0007669"/>
    <property type="project" value="UniProtKB-EC"/>
</dbReference>
<dbReference type="EC" id="3.2.1.51" evidence="3"/>
<evidence type="ECO:0000313" key="9">
    <source>
        <dbReference type="EMBL" id="THD24907.1"/>
    </source>
</evidence>
<dbReference type="FunFam" id="3.20.20.80:FF:000027">
    <property type="entry name" value="Alpha-L-fucosidase"/>
    <property type="match status" value="1"/>
</dbReference>
<dbReference type="InterPro" id="IPR018526">
    <property type="entry name" value="Glyco_hydro_29_CS"/>
</dbReference>
<keyword evidence="7" id="KW-0326">Glycosidase</keyword>
<comment type="caution">
    <text evidence="9">The sequence shown here is derived from an EMBL/GenBank/DDBJ whole genome shotgun (WGS) entry which is preliminary data.</text>
</comment>
<dbReference type="EMBL" id="JXXN02001374">
    <property type="protein sequence ID" value="THD24907.1"/>
    <property type="molecule type" value="Genomic_DNA"/>
</dbReference>
<evidence type="ECO:0000256" key="1">
    <source>
        <dbReference type="ARBA" id="ARBA00004071"/>
    </source>
</evidence>
<keyword evidence="6" id="KW-0325">Glycoprotein</keyword>
<dbReference type="PROSITE" id="PS00385">
    <property type="entry name" value="ALPHA_L_FUCOSIDASE"/>
    <property type="match status" value="1"/>
</dbReference>
<dbReference type="GO" id="GO:0016139">
    <property type="term" value="P:glycoside catabolic process"/>
    <property type="evidence" value="ECO:0007669"/>
    <property type="project" value="TreeGrafter"/>
</dbReference>
<dbReference type="InterPro" id="IPR000933">
    <property type="entry name" value="Glyco_hydro_29"/>
</dbReference>
<reference evidence="9" key="1">
    <citation type="submission" date="2019-03" db="EMBL/GenBank/DDBJ databases">
        <title>Improved annotation for the trematode Fasciola hepatica.</title>
        <authorList>
            <person name="Choi Y.-J."/>
            <person name="Martin J."/>
            <person name="Mitreva M."/>
        </authorList>
    </citation>
    <scope>NUCLEOTIDE SEQUENCE [LARGE SCALE GENOMIC DNA]</scope>
</reference>
<keyword evidence="10" id="KW-1185">Reference proteome</keyword>
<feature type="domain" description="Glycoside hydrolase family 29 N-terminal" evidence="8">
    <location>
        <begin position="36"/>
        <end position="373"/>
    </location>
</feature>
<evidence type="ECO:0000256" key="6">
    <source>
        <dbReference type="ARBA" id="ARBA00023180"/>
    </source>
</evidence>
<dbReference type="GO" id="GO:0005764">
    <property type="term" value="C:lysosome"/>
    <property type="evidence" value="ECO:0007669"/>
    <property type="project" value="TreeGrafter"/>
</dbReference>